<proteinExistence type="inferred from homology"/>
<evidence type="ECO:0000256" key="7">
    <source>
        <dbReference type="ARBA" id="ARBA00023136"/>
    </source>
</evidence>
<feature type="domain" description="LITAF" evidence="9">
    <location>
        <begin position="20"/>
        <end position="105"/>
    </location>
</feature>
<evidence type="ECO:0000256" key="5">
    <source>
        <dbReference type="ARBA" id="ARBA00022723"/>
    </source>
</evidence>
<evidence type="ECO:0000256" key="4">
    <source>
        <dbReference type="ARBA" id="ARBA00005975"/>
    </source>
</evidence>
<dbReference type="GO" id="GO:0005765">
    <property type="term" value="C:lysosomal membrane"/>
    <property type="evidence" value="ECO:0007669"/>
    <property type="project" value="UniProtKB-SubCell"/>
</dbReference>
<evidence type="ECO:0000256" key="3">
    <source>
        <dbReference type="ARBA" id="ARBA00004630"/>
    </source>
</evidence>
<comment type="similarity">
    <text evidence="4">Belongs to the CDIP1/LITAF family.</text>
</comment>
<name>B4J442_DROGR</name>
<dbReference type="OrthoDB" id="5599753at2759"/>
<keyword evidence="6" id="KW-0862">Zinc</keyword>
<evidence type="ECO:0000313" key="10">
    <source>
        <dbReference type="EMBL" id="EDW02648.1"/>
    </source>
</evidence>
<feature type="transmembrane region" description="Helical" evidence="8">
    <location>
        <begin position="62"/>
        <end position="81"/>
    </location>
</feature>
<comment type="subcellular location">
    <subcellularLocation>
        <location evidence="2">Endosome membrane</location>
        <topology evidence="2">Peripheral membrane protein</topology>
    </subcellularLocation>
    <subcellularLocation>
        <location evidence="1">Late endosome membrane</location>
    </subcellularLocation>
    <subcellularLocation>
        <location evidence="3">Lysosome membrane</location>
        <topology evidence="3">Peripheral membrane protein</topology>
        <orientation evidence="3">Cytoplasmic side</orientation>
    </subcellularLocation>
</comment>
<evidence type="ECO:0000259" key="9">
    <source>
        <dbReference type="PROSITE" id="PS51837"/>
    </source>
</evidence>
<dbReference type="GO" id="GO:0008270">
    <property type="term" value="F:zinc ion binding"/>
    <property type="evidence" value="ECO:0007669"/>
    <property type="project" value="TreeGrafter"/>
</dbReference>
<keyword evidence="5" id="KW-0479">Metal-binding</keyword>
<dbReference type="OMA" id="HYCSCCN"/>
<keyword evidence="8" id="KW-0812">Transmembrane</keyword>
<dbReference type="SMART" id="SM00714">
    <property type="entry name" value="LITAF"/>
    <property type="match status" value="1"/>
</dbReference>
<dbReference type="HOGENOM" id="CLU_095549_4_2_1"/>
<evidence type="ECO:0000313" key="11">
    <source>
        <dbReference type="Proteomes" id="UP000001070"/>
    </source>
</evidence>
<sequence length="105" mass="11822">MEMDLKHTNHLSMITAAPAAPVVMLNANAMPLMGRTPQLIKCSNCHNLMQTRLERRANKNTHILALLLCLTGLWCFMPLPYCLKSCRSLDHYCSCCNQYLGKAVN</sequence>
<keyword evidence="8" id="KW-1133">Transmembrane helix</keyword>
<dbReference type="PhylomeDB" id="B4J442"/>
<evidence type="ECO:0000256" key="6">
    <source>
        <dbReference type="ARBA" id="ARBA00022833"/>
    </source>
</evidence>
<dbReference type="EMBL" id="CH916367">
    <property type="protein sequence ID" value="EDW02648.1"/>
    <property type="molecule type" value="Genomic_DNA"/>
</dbReference>
<evidence type="ECO:0000256" key="1">
    <source>
        <dbReference type="ARBA" id="ARBA00004414"/>
    </source>
</evidence>
<dbReference type="PANTHER" id="PTHR23292">
    <property type="entry name" value="LIPOPOLYSACCHARIDE-INDUCED TUMOR NECROSIS FACTOR-ALPHA FACTOR"/>
    <property type="match status" value="1"/>
</dbReference>
<dbReference type="STRING" id="7222.B4J442"/>
<keyword evidence="7 8" id="KW-0472">Membrane</keyword>
<dbReference type="PANTHER" id="PTHR23292:SF14">
    <property type="entry name" value="FI16615P1-RELATED"/>
    <property type="match status" value="1"/>
</dbReference>
<dbReference type="InParanoid" id="B4J442"/>
<evidence type="ECO:0000256" key="8">
    <source>
        <dbReference type="SAM" id="Phobius"/>
    </source>
</evidence>
<dbReference type="PROSITE" id="PS51837">
    <property type="entry name" value="LITAF"/>
    <property type="match status" value="1"/>
</dbReference>
<reference evidence="10 11" key="1">
    <citation type="journal article" date="2007" name="Nature">
        <title>Evolution of genes and genomes on the Drosophila phylogeny.</title>
        <authorList>
            <consortium name="Drosophila 12 Genomes Consortium"/>
            <person name="Clark A.G."/>
            <person name="Eisen M.B."/>
            <person name="Smith D.R."/>
            <person name="Bergman C.M."/>
            <person name="Oliver B."/>
            <person name="Markow T.A."/>
            <person name="Kaufman T.C."/>
            <person name="Kellis M."/>
            <person name="Gelbart W."/>
            <person name="Iyer V.N."/>
            <person name="Pollard D.A."/>
            <person name="Sackton T.B."/>
            <person name="Larracuente A.M."/>
            <person name="Singh N.D."/>
            <person name="Abad J.P."/>
            <person name="Abt D.N."/>
            <person name="Adryan B."/>
            <person name="Aguade M."/>
            <person name="Akashi H."/>
            <person name="Anderson W.W."/>
            <person name="Aquadro C.F."/>
            <person name="Ardell D.H."/>
            <person name="Arguello R."/>
            <person name="Artieri C.G."/>
            <person name="Barbash D.A."/>
            <person name="Barker D."/>
            <person name="Barsanti P."/>
            <person name="Batterham P."/>
            <person name="Batzoglou S."/>
            <person name="Begun D."/>
            <person name="Bhutkar A."/>
            <person name="Blanco E."/>
            <person name="Bosak S.A."/>
            <person name="Bradley R.K."/>
            <person name="Brand A.D."/>
            <person name="Brent M.R."/>
            <person name="Brooks A.N."/>
            <person name="Brown R.H."/>
            <person name="Butlin R.K."/>
            <person name="Caggese C."/>
            <person name="Calvi B.R."/>
            <person name="Bernardo de Carvalho A."/>
            <person name="Caspi A."/>
            <person name="Castrezana S."/>
            <person name="Celniker S.E."/>
            <person name="Chang J.L."/>
            <person name="Chapple C."/>
            <person name="Chatterji S."/>
            <person name="Chinwalla A."/>
            <person name="Civetta A."/>
            <person name="Clifton S.W."/>
            <person name="Comeron J.M."/>
            <person name="Costello J.C."/>
            <person name="Coyne J.A."/>
            <person name="Daub J."/>
            <person name="David R.G."/>
            <person name="Delcher A.L."/>
            <person name="Delehaunty K."/>
            <person name="Do C.B."/>
            <person name="Ebling H."/>
            <person name="Edwards K."/>
            <person name="Eickbush T."/>
            <person name="Evans J.D."/>
            <person name="Filipski A."/>
            <person name="Findeiss S."/>
            <person name="Freyhult E."/>
            <person name="Fulton L."/>
            <person name="Fulton R."/>
            <person name="Garcia A.C."/>
            <person name="Gardiner A."/>
            <person name="Garfield D.A."/>
            <person name="Garvin B.E."/>
            <person name="Gibson G."/>
            <person name="Gilbert D."/>
            <person name="Gnerre S."/>
            <person name="Godfrey J."/>
            <person name="Good R."/>
            <person name="Gotea V."/>
            <person name="Gravely B."/>
            <person name="Greenberg A.J."/>
            <person name="Griffiths-Jones S."/>
            <person name="Gross S."/>
            <person name="Guigo R."/>
            <person name="Gustafson E.A."/>
            <person name="Haerty W."/>
            <person name="Hahn M.W."/>
            <person name="Halligan D.L."/>
            <person name="Halpern A.L."/>
            <person name="Halter G.M."/>
            <person name="Han M.V."/>
            <person name="Heger A."/>
            <person name="Hillier L."/>
            <person name="Hinrichs A.S."/>
            <person name="Holmes I."/>
            <person name="Hoskins R.A."/>
            <person name="Hubisz M.J."/>
            <person name="Hultmark D."/>
            <person name="Huntley M.A."/>
            <person name="Jaffe D.B."/>
            <person name="Jagadeeshan S."/>
            <person name="Jeck W.R."/>
            <person name="Johnson J."/>
            <person name="Jones C.D."/>
            <person name="Jordan W.C."/>
            <person name="Karpen G.H."/>
            <person name="Kataoka E."/>
            <person name="Keightley P.D."/>
            <person name="Kheradpour P."/>
            <person name="Kirkness E.F."/>
            <person name="Koerich L.B."/>
            <person name="Kristiansen K."/>
            <person name="Kudrna D."/>
            <person name="Kulathinal R.J."/>
            <person name="Kumar S."/>
            <person name="Kwok R."/>
            <person name="Lander E."/>
            <person name="Langley C.H."/>
            <person name="Lapoint R."/>
            <person name="Lazzaro B.P."/>
            <person name="Lee S.J."/>
            <person name="Levesque L."/>
            <person name="Li R."/>
            <person name="Lin C.F."/>
            <person name="Lin M.F."/>
            <person name="Lindblad-Toh K."/>
            <person name="Llopart A."/>
            <person name="Long M."/>
            <person name="Low L."/>
            <person name="Lozovsky E."/>
            <person name="Lu J."/>
            <person name="Luo M."/>
            <person name="Machado C.A."/>
            <person name="Makalowski W."/>
            <person name="Marzo M."/>
            <person name="Matsuda M."/>
            <person name="Matzkin L."/>
            <person name="McAllister B."/>
            <person name="McBride C.S."/>
            <person name="McKernan B."/>
            <person name="McKernan K."/>
            <person name="Mendez-Lago M."/>
            <person name="Minx P."/>
            <person name="Mollenhauer M.U."/>
            <person name="Montooth K."/>
            <person name="Mount S.M."/>
            <person name="Mu X."/>
            <person name="Myers E."/>
            <person name="Negre B."/>
            <person name="Newfeld S."/>
            <person name="Nielsen R."/>
            <person name="Noor M.A."/>
            <person name="O'Grady P."/>
            <person name="Pachter L."/>
            <person name="Papaceit M."/>
            <person name="Parisi M.J."/>
            <person name="Parisi M."/>
            <person name="Parts L."/>
            <person name="Pedersen J.S."/>
            <person name="Pesole G."/>
            <person name="Phillippy A.M."/>
            <person name="Ponting C.P."/>
            <person name="Pop M."/>
            <person name="Porcelli D."/>
            <person name="Powell J.R."/>
            <person name="Prohaska S."/>
            <person name="Pruitt K."/>
            <person name="Puig M."/>
            <person name="Quesneville H."/>
            <person name="Ram K.R."/>
            <person name="Rand D."/>
            <person name="Rasmussen M.D."/>
            <person name="Reed L.K."/>
            <person name="Reenan R."/>
            <person name="Reily A."/>
            <person name="Remington K.A."/>
            <person name="Rieger T.T."/>
            <person name="Ritchie M.G."/>
            <person name="Robin C."/>
            <person name="Rogers Y.H."/>
            <person name="Rohde C."/>
            <person name="Rozas J."/>
            <person name="Rubenfield M.J."/>
            <person name="Ruiz A."/>
            <person name="Russo S."/>
            <person name="Salzberg S.L."/>
            <person name="Sanchez-Gracia A."/>
            <person name="Saranga D.J."/>
            <person name="Sato H."/>
            <person name="Schaeffer S.W."/>
            <person name="Schatz M.C."/>
            <person name="Schlenke T."/>
            <person name="Schwartz R."/>
            <person name="Segarra C."/>
            <person name="Singh R.S."/>
            <person name="Sirot L."/>
            <person name="Sirota M."/>
            <person name="Sisneros N.B."/>
            <person name="Smith C.D."/>
            <person name="Smith T.F."/>
            <person name="Spieth J."/>
            <person name="Stage D.E."/>
            <person name="Stark A."/>
            <person name="Stephan W."/>
            <person name="Strausberg R.L."/>
            <person name="Strempel S."/>
            <person name="Sturgill D."/>
            <person name="Sutton G."/>
            <person name="Sutton G.G."/>
            <person name="Tao W."/>
            <person name="Teichmann S."/>
            <person name="Tobari Y.N."/>
            <person name="Tomimura Y."/>
            <person name="Tsolas J.M."/>
            <person name="Valente V.L."/>
            <person name="Venter E."/>
            <person name="Venter J.C."/>
            <person name="Vicario S."/>
            <person name="Vieira F.G."/>
            <person name="Vilella A.J."/>
            <person name="Villasante A."/>
            <person name="Walenz B."/>
            <person name="Wang J."/>
            <person name="Wasserman M."/>
            <person name="Watts T."/>
            <person name="Wilson D."/>
            <person name="Wilson R.K."/>
            <person name="Wing R.A."/>
            <person name="Wolfner M.F."/>
            <person name="Wong A."/>
            <person name="Wong G.K."/>
            <person name="Wu C.I."/>
            <person name="Wu G."/>
            <person name="Yamamoto D."/>
            <person name="Yang H.P."/>
            <person name="Yang S.P."/>
            <person name="Yorke J.A."/>
            <person name="Yoshida K."/>
            <person name="Zdobnov E."/>
            <person name="Zhang P."/>
            <person name="Zhang Y."/>
            <person name="Zimin A.V."/>
            <person name="Baldwin J."/>
            <person name="Abdouelleil A."/>
            <person name="Abdulkadir J."/>
            <person name="Abebe A."/>
            <person name="Abera B."/>
            <person name="Abreu J."/>
            <person name="Acer S.C."/>
            <person name="Aftuck L."/>
            <person name="Alexander A."/>
            <person name="An P."/>
            <person name="Anderson E."/>
            <person name="Anderson S."/>
            <person name="Arachi H."/>
            <person name="Azer M."/>
            <person name="Bachantsang P."/>
            <person name="Barry A."/>
            <person name="Bayul T."/>
            <person name="Berlin A."/>
            <person name="Bessette D."/>
            <person name="Bloom T."/>
            <person name="Blye J."/>
            <person name="Boguslavskiy L."/>
            <person name="Bonnet C."/>
            <person name="Boukhgalter B."/>
            <person name="Bourzgui I."/>
            <person name="Brown A."/>
            <person name="Cahill P."/>
            <person name="Channer S."/>
            <person name="Cheshatsang Y."/>
            <person name="Chuda L."/>
            <person name="Citroen M."/>
            <person name="Collymore A."/>
            <person name="Cooke P."/>
            <person name="Costello M."/>
            <person name="D'Aco K."/>
            <person name="Daza R."/>
            <person name="De Haan G."/>
            <person name="DeGray S."/>
            <person name="DeMaso C."/>
            <person name="Dhargay N."/>
            <person name="Dooley K."/>
            <person name="Dooley E."/>
            <person name="Doricent M."/>
            <person name="Dorje P."/>
            <person name="Dorjee K."/>
            <person name="Dupes A."/>
            <person name="Elong R."/>
            <person name="Falk J."/>
            <person name="Farina A."/>
            <person name="Faro S."/>
            <person name="Ferguson D."/>
            <person name="Fisher S."/>
            <person name="Foley C.D."/>
            <person name="Franke A."/>
            <person name="Friedrich D."/>
            <person name="Gadbois L."/>
            <person name="Gearin G."/>
            <person name="Gearin C.R."/>
            <person name="Giannoukos G."/>
            <person name="Goode T."/>
            <person name="Graham J."/>
            <person name="Grandbois E."/>
            <person name="Grewal S."/>
            <person name="Gyaltsen K."/>
            <person name="Hafez N."/>
            <person name="Hagos B."/>
            <person name="Hall J."/>
            <person name="Henson C."/>
            <person name="Hollinger A."/>
            <person name="Honan T."/>
            <person name="Huard M.D."/>
            <person name="Hughes L."/>
            <person name="Hurhula B."/>
            <person name="Husby M.E."/>
            <person name="Kamat A."/>
            <person name="Kanga B."/>
            <person name="Kashin S."/>
            <person name="Khazanovich D."/>
            <person name="Kisner P."/>
            <person name="Lance K."/>
            <person name="Lara M."/>
            <person name="Lee W."/>
            <person name="Lennon N."/>
            <person name="Letendre F."/>
            <person name="LeVine R."/>
            <person name="Lipovsky A."/>
            <person name="Liu X."/>
            <person name="Liu J."/>
            <person name="Liu S."/>
            <person name="Lokyitsang T."/>
            <person name="Lokyitsang Y."/>
            <person name="Lubonja R."/>
            <person name="Lui A."/>
            <person name="MacDonald P."/>
            <person name="Magnisalis V."/>
            <person name="Maru K."/>
            <person name="Matthews C."/>
            <person name="McCusker W."/>
            <person name="McDonough S."/>
            <person name="Mehta T."/>
            <person name="Meldrim J."/>
            <person name="Meneus L."/>
            <person name="Mihai O."/>
            <person name="Mihalev A."/>
            <person name="Mihova T."/>
            <person name="Mittelman R."/>
            <person name="Mlenga V."/>
            <person name="Montmayeur A."/>
            <person name="Mulrain L."/>
            <person name="Navidi A."/>
            <person name="Naylor J."/>
            <person name="Negash T."/>
            <person name="Nguyen T."/>
            <person name="Nguyen N."/>
            <person name="Nicol R."/>
            <person name="Norbu C."/>
            <person name="Norbu N."/>
            <person name="Novod N."/>
            <person name="O'Neill B."/>
            <person name="Osman S."/>
            <person name="Markiewicz E."/>
            <person name="Oyono O.L."/>
            <person name="Patti C."/>
            <person name="Phunkhang P."/>
            <person name="Pierre F."/>
            <person name="Priest M."/>
            <person name="Raghuraman S."/>
            <person name="Rege F."/>
            <person name="Reyes R."/>
            <person name="Rise C."/>
            <person name="Rogov P."/>
            <person name="Ross K."/>
            <person name="Ryan E."/>
            <person name="Settipalli S."/>
            <person name="Shea T."/>
            <person name="Sherpa N."/>
            <person name="Shi L."/>
            <person name="Shih D."/>
            <person name="Sparrow T."/>
            <person name="Spaulding J."/>
            <person name="Stalker J."/>
            <person name="Stange-Thomann N."/>
            <person name="Stavropoulos S."/>
            <person name="Stone C."/>
            <person name="Strader C."/>
            <person name="Tesfaye S."/>
            <person name="Thomson T."/>
            <person name="Thoulutsang Y."/>
            <person name="Thoulutsang D."/>
            <person name="Topham K."/>
            <person name="Topping I."/>
            <person name="Tsamla T."/>
            <person name="Vassiliev H."/>
            <person name="Vo A."/>
            <person name="Wangchuk T."/>
            <person name="Wangdi T."/>
            <person name="Weiand M."/>
            <person name="Wilkinson J."/>
            <person name="Wilson A."/>
            <person name="Yadav S."/>
            <person name="Young G."/>
            <person name="Yu Q."/>
            <person name="Zembek L."/>
            <person name="Zhong D."/>
            <person name="Zimmer A."/>
            <person name="Zwirko Z."/>
            <person name="Jaffe D.B."/>
            <person name="Alvarez P."/>
            <person name="Brockman W."/>
            <person name="Butler J."/>
            <person name="Chin C."/>
            <person name="Gnerre S."/>
            <person name="Grabherr M."/>
            <person name="Kleber M."/>
            <person name="Mauceli E."/>
            <person name="MacCallum I."/>
        </authorList>
    </citation>
    <scope>NUCLEOTIDE SEQUENCE [LARGE SCALE GENOMIC DNA]</scope>
    <source>
        <strain evidence="11">Tucson 15287-2541.00</strain>
    </source>
</reference>
<dbReference type="Proteomes" id="UP000001070">
    <property type="component" value="Unassembled WGS sequence"/>
</dbReference>
<dbReference type="Pfam" id="PF10601">
    <property type="entry name" value="zf-LITAF-like"/>
    <property type="match status" value="1"/>
</dbReference>
<dbReference type="InterPro" id="IPR006629">
    <property type="entry name" value="LITAF"/>
</dbReference>
<organism evidence="11">
    <name type="scientific">Drosophila grimshawi</name>
    <name type="common">Hawaiian fruit fly</name>
    <name type="synonym">Idiomyia grimshawi</name>
    <dbReference type="NCBI Taxonomy" id="7222"/>
    <lineage>
        <taxon>Eukaryota</taxon>
        <taxon>Metazoa</taxon>
        <taxon>Ecdysozoa</taxon>
        <taxon>Arthropoda</taxon>
        <taxon>Hexapoda</taxon>
        <taxon>Insecta</taxon>
        <taxon>Pterygota</taxon>
        <taxon>Neoptera</taxon>
        <taxon>Endopterygota</taxon>
        <taxon>Diptera</taxon>
        <taxon>Brachycera</taxon>
        <taxon>Muscomorpha</taxon>
        <taxon>Ephydroidea</taxon>
        <taxon>Drosophilidae</taxon>
        <taxon>Drosophila</taxon>
        <taxon>Hawaiian Drosophila</taxon>
    </lineage>
</organism>
<dbReference type="GO" id="GO:0031902">
    <property type="term" value="C:late endosome membrane"/>
    <property type="evidence" value="ECO:0007669"/>
    <property type="project" value="UniProtKB-SubCell"/>
</dbReference>
<dbReference type="InterPro" id="IPR037519">
    <property type="entry name" value="LITAF_fam"/>
</dbReference>
<protein>
    <submittedName>
        <fullName evidence="10">GH19765</fullName>
    </submittedName>
</protein>
<evidence type="ECO:0000256" key="2">
    <source>
        <dbReference type="ARBA" id="ARBA00004481"/>
    </source>
</evidence>
<gene>
    <name evidence="10" type="primary">Dgri\GH19765</name>
    <name evidence="10" type="ORF">Dgri_GH19765</name>
</gene>
<dbReference type="AlphaFoldDB" id="B4J442"/>
<accession>B4J442</accession>
<dbReference type="eggNOG" id="ENOG502RTPF">
    <property type="taxonomic scope" value="Eukaryota"/>
</dbReference>
<keyword evidence="11" id="KW-1185">Reference proteome</keyword>
<dbReference type="KEGG" id="dgr:6560286"/>